<dbReference type="Gene3D" id="1.10.1450.10">
    <property type="entry name" value="Tetraspanin"/>
    <property type="match status" value="1"/>
</dbReference>
<organism evidence="6 7">
    <name type="scientific">Microctonus hyperodae</name>
    <name type="common">Parasitoid wasp</name>
    <dbReference type="NCBI Taxonomy" id="165561"/>
    <lineage>
        <taxon>Eukaryota</taxon>
        <taxon>Metazoa</taxon>
        <taxon>Ecdysozoa</taxon>
        <taxon>Arthropoda</taxon>
        <taxon>Hexapoda</taxon>
        <taxon>Insecta</taxon>
        <taxon>Pterygota</taxon>
        <taxon>Neoptera</taxon>
        <taxon>Endopterygota</taxon>
        <taxon>Hymenoptera</taxon>
        <taxon>Apocrita</taxon>
        <taxon>Ichneumonoidea</taxon>
        <taxon>Braconidae</taxon>
        <taxon>Euphorinae</taxon>
        <taxon>Microctonus</taxon>
    </lineage>
</organism>
<dbReference type="PANTHER" id="PTHR19282">
    <property type="entry name" value="TETRASPANIN"/>
    <property type="match status" value="1"/>
</dbReference>
<feature type="transmembrane region" description="Helical" evidence="5">
    <location>
        <begin position="12"/>
        <end position="34"/>
    </location>
</feature>
<protein>
    <recommendedName>
        <fullName evidence="8">Tetraspanin</fullName>
    </recommendedName>
</protein>
<evidence type="ECO:0000256" key="1">
    <source>
        <dbReference type="ARBA" id="ARBA00004141"/>
    </source>
</evidence>
<name>A0AA39C523_MICHY</name>
<evidence type="ECO:0000313" key="7">
    <source>
        <dbReference type="Proteomes" id="UP001168972"/>
    </source>
</evidence>
<keyword evidence="7" id="KW-1185">Reference proteome</keyword>
<keyword evidence="2 5" id="KW-0812">Transmembrane</keyword>
<gene>
    <name evidence="6" type="ORF">PV327_011213</name>
</gene>
<reference evidence="6" key="2">
    <citation type="submission" date="2023-03" db="EMBL/GenBank/DDBJ databases">
        <authorList>
            <person name="Inwood S.N."/>
            <person name="Skelly J.G."/>
            <person name="Guhlin J."/>
            <person name="Harrop T.W.R."/>
            <person name="Goldson S.G."/>
            <person name="Dearden P.K."/>
        </authorList>
    </citation>
    <scope>NUCLEOTIDE SEQUENCE</scope>
    <source>
        <strain evidence="6">Lincoln</strain>
        <tissue evidence="6">Whole body</tissue>
    </source>
</reference>
<sequence>MKNNKIRISLKSVHILACIFLIAIAILVFLGVLIIQSKIISLKPYLEFHVSKPFSLLLLGSILLIGTGFLGILSGIHNWHAGLQTFVTVIFCMFISMIGLSVAFYCTSKTSDDAMYYRLSEHVRNYSINSYDLDNVQLHLSCCGVSNFIDWNQTLGFIPGSCCNSNTTCDFDNIYIHRDGCYSALKAFLDNYIEKLNIVLSVIGLFK</sequence>
<keyword evidence="4 5" id="KW-0472">Membrane</keyword>
<dbReference type="Pfam" id="PF00335">
    <property type="entry name" value="Tetraspanin"/>
    <property type="match status" value="1"/>
</dbReference>
<dbReference type="PANTHER" id="PTHR19282:SF544">
    <property type="entry name" value="TETRASPANIN"/>
    <property type="match status" value="1"/>
</dbReference>
<proteinExistence type="predicted"/>
<evidence type="ECO:0000256" key="4">
    <source>
        <dbReference type="ARBA" id="ARBA00023136"/>
    </source>
</evidence>
<feature type="transmembrane region" description="Helical" evidence="5">
    <location>
        <begin position="54"/>
        <end position="73"/>
    </location>
</feature>
<evidence type="ECO:0000256" key="5">
    <source>
        <dbReference type="SAM" id="Phobius"/>
    </source>
</evidence>
<comment type="subcellular location">
    <subcellularLocation>
        <location evidence="1">Membrane</location>
        <topology evidence="1">Multi-pass membrane protein</topology>
    </subcellularLocation>
</comment>
<feature type="transmembrane region" description="Helical" evidence="5">
    <location>
        <begin position="85"/>
        <end position="105"/>
    </location>
</feature>
<evidence type="ECO:0000313" key="6">
    <source>
        <dbReference type="EMBL" id="KAK0158046.1"/>
    </source>
</evidence>
<evidence type="ECO:0000256" key="2">
    <source>
        <dbReference type="ARBA" id="ARBA00022692"/>
    </source>
</evidence>
<dbReference type="Proteomes" id="UP001168972">
    <property type="component" value="Unassembled WGS sequence"/>
</dbReference>
<evidence type="ECO:0000256" key="3">
    <source>
        <dbReference type="ARBA" id="ARBA00022989"/>
    </source>
</evidence>
<dbReference type="InterPro" id="IPR018499">
    <property type="entry name" value="Tetraspanin/Peripherin"/>
</dbReference>
<comment type="caution">
    <text evidence="6">The sequence shown here is derived from an EMBL/GenBank/DDBJ whole genome shotgun (WGS) entry which is preliminary data.</text>
</comment>
<dbReference type="AlphaFoldDB" id="A0AA39C523"/>
<dbReference type="SUPFAM" id="SSF48652">
    <property type="entry name" value="Tetraspanin"/>
    <property type="match status" value="1"/>
</dbReference>
<keyword evidence="3 5" id="KW-1133">Transmembrane helix</keyword>
<dbReference type="GO" id="GO:0005886">
    <property type="term" value="C:plasma membrane"/>
    <property type="evidence" value="ECO:0007669"/>
    <property type="project" value="TreeGrafter"/>
</dbReference>
<dbReference type="EMBL" id="JAQQBR010002021">
    <property type="protein sequence ID" value="KAK0158046.1"/>
    <property type="molecule type" value="Genomic_DNA"/>
</dbReference>
<dbReference type="CDD" id="cd03127">
    <property type="entry name" value="tetraspanin_LEL"/>
    <property type="match status" value="1"/>
</dbReference>
<feature type="non-terminal residue" evidence="6">
    <location>
        <position position="1"/>
    </location>
</feature>
<evidence type="ECO:0008006" key="8">
    <source>
        <dbReference type="Google" id="ProtNLM"/>
    </source>
</evidence>
<dbReference type="InterPro" id="IPR008952">
    <property type="entry name" value="Tetraspanin_EC2_sf"/>
</dbReference>
<accession>A0AA39C523</accession>
<reference evidence="6" key="1">
    <citation type="journal article" date="2023" name="bioRxiv">
        <title>Scaffold-level genome assemblies of two parasitoid biocontrol wasps reveal the parthenogenesis mechanism and an associated novel virus.</title>
        <authorList>
            <person name="Inwood S."/>
            <person name="Skelly J."/>
            <person name="Guhlin J."/>
            <person name="Harrop T."/>
            <person name="Goldson S."/>
            <person name="Dearden P."/>
        </authorList>
    </citation>
    <scope>NUCLEOTIDE SEQUENCE</scope>
    <source>
        <strain evidence="6">Lincoln</strain>
        <tissue evidence="6">Whole body</tissue>
    </source>
</reference>